<proteinExistence type="predicted"/>
<protein>
    <submittedName>
        <fullName evidence="1">Uncharacterized protein</fullName>
    </submittedName>
</protein>
<evidence type="ECO:0000313" key="2">
    <source>
        <dbReference type="Proteomes" id="UP000030121"/>
    </source>
</evidence>
<dbReference type="Proteomes" id="UP000030121">
    <property type="component" value="Unassembled WGS sequence"/>
</dbReference>
<dbReference type="RefSeq" id="WP_026979351.1">
    <property type="nucleotide sequence ID" value="NZ_AUCZ01000003.1"/>
</dbReference>
<reference evidence="1 2" key="1">
    <citation type="submission" date="2013-09" db="EMBL/GenBank/DDBJ databases">
        <authorList>
            <person name="Zeng Z."/>
            <person name="Chen C."/>
        </authorList>
    </citation>
    <scope>NUCLEOTIDE SEQUENCE [LARGE SCALE GENOMIC DNA]</scope>
    <source>
        <strain evidence="1 2">GH29-5</strain>
    </source>
</reference>
<organism evidence="1 2">
    <name type="scientific">Flavobacterium suncheonense GH29-5 = DSM 17707</name>
    <dbReference type="NCBI Taxonomy" id="1121899"/>
    <lineage>
        <taxon>Bacteria</taxon>
        <taxon>Pseudomonadati</taxon>
        <taxon>Bacteroidota</taxon>
        <taxon>Flavobacteriia</taxon>
        <taxon>Flavobacteriales</taxon>
        <taxon>Flavobacteriaceae</taxon>
        <taxon>Flavobacterium</taxon>
    </lineage>
</organism>
<comment type="caution">
    <text evidence="1">The sequence shown here is derived from an EMBL/GenBank/DDBJ whole genome shotgun (WGS) entry which is preliminary data.</text>
</comment>
<evidence type="ECO:0000313" key="1">
    <source>
        <dbReference type="EMBL" id="KGO89553.1"/>
    </source>
</evidence>
<gene>
    <name evidence="1" type="ORF">Q764_07220</name>
</gene>
<sequence>MFKSPNSKTIGTAAVAVGAGVVGAKVSDGLVALMPDSTAKYKKLAVAAVALLGAASVEAKTTAGTAVQASLVGMAIKQGTDFVTDQLTTNVAPKDNSSKLNQFINAVVGHPTAGAVQTPPVVNSTALARLGNPINWAPVYQPEEIAFTGV</sequence>
<dbReference type="eggNOG" id="ENOG5030Z6F">
    <property type="taxonomic scope" value="Bacteria"/>
</dbReference>
<keyword evidence="2" id="KW-1185">Reference proteome</keyword>
<dbReference type="EMBL" id="JRLW01000008">
    <property type="protein sequence ID" value="KGO89553.1"/>
    <property type="molecule type" value="Genomic_DNA"/>
</dbReference>
<dbReference type="STRING" id="1121899.GCA_000430025_00564"/>
<accession>A0A0A2MDL6</accession>
<dbReference type="AlphaFoldDB" id="A0A0A2MDL6"/>
<name>A0A0A2MDL6_9FLAO</name>